<dbReference type="SUPFAM" id="SSF46458">
    <property type="entry name" value="Globin-like"/>
    <property type="match status" value="1"/>
</dbReference>
<dbReference type="Pfam" id="PF01152">
    <property type="entry name" value="Bac_globin"/>
    <property type="match status" value="1"/>
</dbReference>
<dbReference type="InterPro" id="IPR044203">
    <property type="entry name" value="GlbO/GLB3-like"/>
</dbReference>
<dbReference type="EMBL" id="CAFAAG010000104">
    <property type="protein sequence ID" value="CAB4798908.1"/>
    <property type="molecule type" value="Genomic_DNA"/>
</dbReference>
<dbReference type="GO" id="GO:0020037">
    <property type="term" value="F:heme binding"/>
    <property type="evidence" value="ECO:0007669"/>
    <property type="project" value="InterPro"/>
</dbReference>
<dbReference type="AlphaFoldDB" id="A0A6J6XUQ6"/>
<evidence type="ECO:0000256" key="3">
    <source>
        <dbReference type="ARBA" id="ARBA00022723"/>
    </source>
</evidence>
<dbReference type="Gene3D" id="1.10.490.10">
    <property type="entry name" value="Globins"/>
    <property type="match status" value="1"/>
</dbReference>
<keyword evidence="3" id="KW-0479">Metal-binding</keyword>
<dbReference type="GO" id="GO:0005344">
    <property type="term" value="F:oxygen carrier activity"/>
    <property type="evidence" value="ECO:0007669"/>
    <property type="project" value="InterPro"/>
</dbReference>
<keyword evidence="1" id="KW-0813">Transport</keyword>
<dbReference type="PANTHER" id="PTHR47366">
    <property type="entry name" value="TWO-ON-TWO HEMOGLOBIN-3"/>
    <property type="match status" value="1"/>
</dbReference>
<protein>
    <submittedName>
        <fullName evidence="6">Unannotated protein</fullName>
    </submittedName>
</protein>
<dbReference type="InterPro" id="IPR001486">
    <property type="entry name" value="Hemoglobin_trunc"/>
</dbReference>
<dbReference type="PANTHER" id="PTHR47366:SF1">
    <property type="entry name" value="TWO-ON-TWO HEMOGLOBIN-3"/>
    <property type="match status" value="1"/>
</dbReference>
<organism evidence="6">
    <name type="scientific">freshwater metagenome</name>
    <dbReference type="NCBI Taxonomy" id="449393"/>
    <lineage>
        <taxon>unclassified sequences</taxon>
        <taxon>metagenomes</taxon>
        <taxon>ecological metagenomes</taxon>
    </lineage>
</organism>
<gene>
    <name evidence="6" type="ORF">UFOPK2975_01142</name>
</gene>
<keyword evidence="4" id="KW-0408">Iron</keyword>
<evidence type="ECO:0000256" key="4">
    <source>
        <dbReference type="ARBA" id="ARBA00023004"/>
    </source>
</evidence>
<dbReference type="GO" id="GO:0046872">
    <property type="term" value="F:metal ion binding"/>
    <property type="evidence" value="ECO:0007669"/>
    <property type="project" value="UniProtKB-KW"/>
</dbReference>
<comment type="similarity">
    <text evidence="5">Belongs to the truncated hemoglobin family. Group II subfamily.</text>
</comment>
<name>A0A6J6XUQ6_9ZZZZ</name>
<evidence type="ECO:0000256" key="5">
    <source>
        <dbReference type="ARBA" id="ARBA00034496"/>
    </source>
</evidence>
<proteinExistence type="inferred from homology"/>
<keyword evidence="2" id="KW-0349">Heme</keyword>
<evidence type="ECO:0000256" key="2">
    <source>
        <dbReference type="ARBA" id="ARBA00022617"/>
    </source>
</evidence>
<dbReference type="InterPro" id="IPR012292">
    <property type="entry name" value="Globin/Proto"/>
</dbReference>
<dbReference type="InterPro" id="IPR009050">
    <property type="entry name" value="Globin-like_sf"/>
</dbReference>
<sequence length="99" mass="11530">MLLPLYPEQSDLSGAKERLTLFLQQYWGGPTTYSDERGHPRLRQRHFPFVIGELERDRWMVHMMAAVDELSPNETVRQQLTEYMTMASTAMINSPSQTI</sequence>
<reference evidence="6" key="1">
    <citation type="submission" date="2020-05" db="EMBL/GenBank/DDBJ databases">
        <authorList>
            <person name="Chiriac C."/>
            <person name="Salcher M."/>
            <person name="Ghai R."/>
            <person name="Kavagutti S V."/>
        </authorList>
    </citation>
    <scope>NUCLEOTIDE SEQUENCE</scope>
</reference>
<evidence type="ECO:0000313" key="6">
    <source>
        <dbReference type="EMBL" id="CAB4798908.1"/>
    </source>
</evidence>
<accession>A0A6J6XUQ6</accession>
<evidence type="ECO:0000256" key="1">
    <source>
        <dbReference type="ARBA" id="ARBA00022448"/>
    </source>
</evidence>
<dbReference type="GO" id="GO:0019825">
    <property type="term" value="F:oxygen binding"/>
    <property type="evidence" value="ECO:0007669"/>
    <property type="project" value="InterPro"/>
</dbReference>